<proteinExistence type="predicted"/>
<evidence type="ECO:0000313" key="3">
    <source>
        <dbReference type="Proteomes" id="UP000599688"/>
    </source>
</evidence>
<sequence>MPAKENTISYQTTNSYSTLNSLSENTNNLWIACHGLGYLSRYFIRYFHVLHTDENYVICPQAPSKYYQGNGFKYVGASWLTKEQTALETENVLNYLDAMYRNERNSFENKRIILMGYSQGVSVVMRWMSKRNIACNDLVIHSGSIPKELKTTDFDNHRDIKVHLIYGNKDEYINDDKLKHQLNFAKTLFPNQLKVYEFEGKHEVNSAILKKIAES</sequence>
<dbReference type="SUPFAM" id="SSF53474">
    <property type="entry name" value="alpha/beta-Hydrolases"/>
    <property type="match status" value="1"/>
</dbReference>
<protein>
    <submittedName>
        <fullName evidence="2">Esterase</fullName>
    </submittedName>
</protein>
<dbReference type="InterPro" id="IPR003140">
    <property type="entry name" value="PLipase/COase/thioEstase"/>
</dbReference>
<dbReference type="Gene3D" id="3.40.50.1820">
    <property type="entry name" value="alpha/beta hydrolase"/>
    <property type="match status" value="1"/>
</dbReference>
<accession>A0A916ZYK3</accession>
<reference evidence="2 3" key="1">
    <citation type="journal article" date="2014" name="Int. J. Syst. Evol. Microbiol.">
        <title>Complete genome sequence of Corynebacterium casei LMG S-19264T (=DSM 44701T), isolated from a smear-ripened cheese.</title>
        <authorList>
            <consortium name="US DOE Joint Genome Institute (JGI-PGF)"/>
            <person name="Walter F."/>
            <person name="Albersmeier A."/>
            <person name="Kalinowski J."/>
            <person name="Ruckert C."/>
        </authorList>
    </citation>
    <scope>NUCLEOTIDE SEQUENCE [LARGE SCALE GENOMIC DNA]</scope>
    <source>
        <strain evidence="2 3">CGMCC 1.12925</strain>
    </source>
</reference>
<organism evidence="2 3">
    <name type="scientific">Psychroflexus salis</name>
    <dbReference type="NCBI Taxonomy" id="1526574"/>
    <lineage>
        <taxon>Bacteria</taxon>
        <taxon>Pseudomonadati</taxon>
        <taxon>Bacteroidota</taxon>
        <taxon>Flavobacteriia</taxon>
        <taxon>Flavobacteriales</taxon>
        <taxon>Flavobacteriaceae</taxon>
        <taxon>Psychroflexus</taxon>
    </lineage>
</organism>
<dbReference type="InterPro" id="IPR029058">
    <property type="entry name" value="AB_hydrolase_fold"/>
</dbReference>
<dbReference type="Proteomes" id="UP000599688">
    <property type="component" value="Unassembled WGS sequence"/>
</dbReference>
<dbReference type="AlphaFoldDB" id="A0A916ZYK3"/>
<evidence type="ECO:0000259" key="1">
    <source>
        <dbReference type="Pfam" id="PF02230"/>
    </source>
</evidence>
<dbReference type="RefSeq" id="WP_188406507.1">
    <property type="nucleotide sequence ID" value="NZ_BMGL01000010.1"/>
</dbReference>
<dbReference type="Pfam" id="PF02230">
    <property type="entry name" value="Abhydrolase_2"/>
    <property type="match status" value="1"/>
</dbReference>
<feature type="domain" description="Phospholipase/carboxylesterase/thioesterase" evidence="1">
    <location>
        <begin position="21"/>
        <end position="214"/>
    </location>
</feature>
<name>A0A916ZYK3_9FLAO</name>
<dbReference type="EMBL" id="BMGL01000010">
    <property type="protein sequence ID" value="GGE17043.1"/>
    <property type="molecule type" value="Genomic_DNA"/>
</dbReference>
<gene>
    <name evidence="2" type="ORF">GCM10010831_17910</name>
</gene>
<dbReference type="GO" id="GO:0016787">
    <property type="term" value="F:hydrolase activity"/>
    <property type="evidence" value="ECO:0007669"/>
    <property type="project" value="InterPro"/>
</dbReference>
<keyword evidence="3" id="KW-1185">Reference proteome</keyword>
<comment type="caution">
    <text evidence="2">The sequence shown here is derived from an EMBL/GenBank/DDBJ whole genome shotgun (WGS) entry which is preliminary data.</text>
</comment>
<evidence type="ECO:0000313" key="2">
    <source>
        <dbReference type="EMBL" id="GGE17043.1"/>
    </source>
</evidence>